<evidence type="ECO:0000256" key="3">
    <source>
        <dbReference type="ARBA" id="ARBA00022989"/>
    </source>
</evidence>
<proteinExistence type="predicted"/>
<dbReference type="SUPFAM" id="SSF81321">
    <property type="entry name" value="Family A G protein-coupled receptor-like"/>
    <property type="match status" value="1"/>
</dbReference>
<feature type="transmembrane region" description="Helical" evidence="6">
    <location>
        <begin position="211"/>
        <end position="234"/>
    </location>
</feature>
<comment type="subcellular location">
    <subcellularLocation>
        <location evidence="1">Membrane</location>
        <topology evidence="1">Multi-pass membrane protein</topology>
    </subcellularLocation>
</comment>
<gene>
    <name evidence="7" type="ORF">N7G274_000449</name>
</gene>
<keyword evidence="8" id="KW-1185">Reference proteome</keyword>
<name>A0ABR4AS60_9LECA</name>
<feature type="transmembrane region" description="Helical" evidence="6">
    <location>
        <begin position="27"/>
        <end position="46"/>
    </location>
</feature>
<comment type="caution">
    <text evidence="7">The sequence shown here is derived from an EMBL/GenBank/DDBJ whole genome shotgun (WGS) entry which is preliminary data.</text>
</comment>
<keyword evidence="2 6" id="KW-0812">Transmembrane</keyword>
<dbReference type="PANTHER" id="PTHR23112">
    <property type="entry name" value="G PROTEIN-COUPLED RECEPTOR 157-RELATED"/>
    <property type="match status" value="1"/>
</dbReference>
<dbReference type="PANTHER" id="PTHR23112:SF0">
    <property type="entry name" value="TRANSMEMBRANE PROTEIN 116"/>
    <property type="match status" value="1"/>
</dbReference>
<evidence type="ECO:0000256" key="1">
    <source>
        <dbReference type="ARBA" id="ARBA00004141"/>
    </source>
</evidence>
<dbReference type="EMBL" id="JBEFKJ010000001">
    <property type="protein sequence ID" value="KAL2048537.1"/>
    <property type="molecule type" value="Genomic_DNA"/>
</dbReference>
<evidence type="ECO:0000256" key="5">
    <source>
        <dbReference type="SAM" id="MobiDB-lite"/>
    </source>
</evidence>
<feature type="transmembrane region" description="Helical" evidence="6">
    <location>
        <begin position="66"/>
        <end position="91"/>
    </location>
</feature>
<protein>
    <recommendedName>
        <fullName evidence="9">G-protein coupled receptors family 2 profile 2 domain-containing protein</fullName>
    </recommendedName>
</protein>
<dbReference type="Gene3D" id="1.20.1070.10">
    <property type="entry name" value="Rhodopsin 7-helix transmembrane proteins"/>
    <property type="match status" value="1"/>
</dbReference>
<feature type="region of interest" description="Disordered" evidence="5">
    <location>
        <begin position="180"/>
        <end position="208"/>
    </location>
</feature>
<evidence type="ECO:0000256" key="6">
    <source>
        <dbReference type="SAM" id="Phobius"/>
    </source>
</evidence>
<keyword evidence="3 6" id="KW-1133">Transmembrane helix</keyword>
<evidence type="ECO:0000313" key="8">
    <source>
        <dbReference type="Proteomes" id="UP001590950"/>
    </source>
</evidence>
<accession>A0ABR4AS60</accession>
<organism evidence="7 8">
    <name type="scientific">Stereocaulon virgatum</name>
    <dbReference type="NCBI Taxonomy" id="373712"/>
    <lineage>
        <taxon>Eukaryota</taxon>
        <taxon>Fungi</taxon>
        <taxon>Dikarya</taxon>
        <taxon>Ascomycota</taxon>
        <taxon>Pezizomycotina</taxon>
        <taxon>Lecanoromycetes</taxon>
        <taxon>OSLEUM clade</taxon>
        <taxon>Lecanoromycetidae</taxon>
        <taxon>Lecanorales</taxon>
        <taxon>Lecanorineae</taxon>
        <taxon>Stereocaulaceae</taxon>
        <taxon>Stereocaulon</taxon>
    </lineage>
</organism>
<evidence type="ECO:0000256" key="4">
    <source>
        <dbReference type="ARBA" id="ARBA00023136"/>
    </source>
</evidence>
<reference evidence="7 8" key="1">
    <citation type="submission" date="2024-09" db="EMBL/GenBank/DDBJ databases">
        <title>Rethinking Asexuality: The Enigmatic Case of Functional Sexual Genes in Lepraria (Stereocaulaceae).</title>
        <authorList>
            <person name="Doellman M."/>
            <person name="Sun Y."/>
            <person name="Barcenas-Pena A."/>
            <person name="Lumbsch H.T."/>
            <person name="Grewe F."/>
        </authorList>
    </citation>
    <scope>NUCLEOTIDE SEQUENCE [LARGE SCALE GENOMIC DNA]</scope>
    <source>
        <strain evidence="7 8">Mercado 3170</strain>
    </source>
</reference>
<sequence length="338" mass="37840">MATNVYLTIFKKYNAQQLKALEWRYHIMCYGAPFVVALTYLFISTPTRGKMYGPATLWCWIDIEWVVFRIVTCYVPAWCCILISFSIYLAVGREIFTKRSQLRSFSCPSRPALIEVENPFTSFKATQIHVTTELTTFVTPNTRDVFFPVDECDKGKVLPSRQPSNGGYDQYSVTIGSAPPMSPTFPAPSTPRKDSIAGQQRRNNSTAANDANTAAFGYTKVALLFFVSLLVTWVPSSINRAYSLVHPDLVSLPFTYASGIVLPLMGFWNSVIYITTSWPAVRALFLGDRFSQDEHGVRRLSVAPKKRPSLGVRKWTGSESDSVRQLTPTGKGTGYDLV</sequence>
<dbReference type="Proteomes" id="UP001590950">
    <property type="component" value="Unassembled WGS sequence"/>
</dbReference>
<evidence type="ECO:0000256" key="2">
    <source>
        <dbReference type="ARBA" id="ARBA00022692"/>
    </source>
</evidence>
<feature type="transmembrane region" description="Helical" evidence="6">
    <location>
        <begin position="254"/>
        <end position="274"/>
    </location>
</feature>
<keyword evidence="4 6" id="KW-0472">Membrane</keyword>
<evidence type="ECO:0000313" key="7">
    <source>
        <dbReference type="EMBL" id="KAL2048537.1"/>
    </source>
</evidence>
<feature type="compositionally biased region" description="Pro residues" evidence="5">
    <location>
        <begin position="180"/>
        <end position="189"/>
    </location>
</feature>
<evidence type="ECO:0008006" key="9">
    <source>
        <dbReference type="Google" id="ProtNLM"/>
    </source>
</evidence>